<evidence type="ECO:0000313" key="3">
    <source>
        <dbReference type="Proteomes" id="UP000305234"/>
    </source>
</evidence>
<organism evidence="2 3">
    <name type="scientific">Vibrio kanaloae</name>
    <dbReference type="NCBI Taxonomy" id="170673"/>
    <lineage>
        <taxon>Bacteria</taxon>
        <taxon>Pseudomonadati</taxon>
        <taxon>Pseudomonadota</taxon>
        <taxon>Gammaproteobacteria</taxon>
        <taxon>Vibrionales</taxon>
        <taxon>Vibrionaceae</taxon>
        <taxon>Vibrio</taxon>
    </lineage>
</organism>
<keyword evidence="1" id="KW-0175">Coiled coil</keyword>
<sequence length="422" mass="49174">MGIRFCLNDKGELIDSKESKDLTALCRVCGEPAKREEDFQLFQHIDKQCEHLVLSEVCERLTSLLSDDLRLSIPIDYSCTNSIPVELSHCNLLVDTATRPLIELTFLDNQAIYLTIALEDSEVDQKQIHQLRTRFESVIEVNLSNLAVPSTDFTTYLKENVLNSQFHKRCSWLSFNPLHPLTRNIASLEYSSIESEQQRALIQFEQINEKINLANGTLDRIKADTETAQHNLTRYQNEKRQYDLHRNIEDLKQTESSLLTEISKLRRNKSELYNGTATSRINQKIEELRDTYATGQLHIAKQEKEKEKLTTDVSRLKKQIETSKQDIDNAKWLKRVLERFDCTFGDLEQELTQIVKLSESFEEYESRANRSQTNLSELESKVEKKQQELTDTLQGIEYYNKERFHLFRENKKLKDLVESGDV</sequence>
<dbReference type="EMBL" id="SYUW01000039">
    <property type="protein sequence ID" value="TKF25118.1"/>
    <property type="molecule type" value="Genomic_DNA"/>
</dbReference>
<dbReference type="Proteomes" id="UP000305234">
    <property type="component" value="Unassembled WGS sequence"/>
</dbReference>
<evidence type="ECO:0000313" key="2">
    <source>
        <dbReference type="EMBL" id="TKF25118.1"/>
    </source>
</evidence>
<name>A0A4V5R5E8_9VIBR</name>
<dbReference type="AlphaFoldDB" id="A0A4V5R5E8"/>
<accession>A0A4V5R5E8</accession>
<feature type="coiled-coil region" evidence="1">
    <location>
        <begin position="218"/>
        <end position="268"/>
    </location>
</feature>
<protein>
    <submittedName>
        <fullName evidence="2">Uncharacterized protein</fullName>
    </submittedName>
</protein>
<evidence type="ECO:0000256" key="1">
    <source>
        <dbReference type="SAM" id="Coils"/>
    </source>
</evidence>
<gene>
    <name evidence="2" type="ORF">FCV52_14030</name>
</gene>
<proteinExistence type="predicted"/>
<reference evidence="2 3" key="1">
    <citation type="submission" date="2019-04" db="EMBL/GenBank/DDBJ databases">
        <title>A reverse ecology approach based on a biological definition of microbial populations.</title>
        <authorList>
            <person name="Arevalo P."/>
            <person name="Vaninsberghe D."/>
            <person name="Elsherbini J."/>
            <person name="Gore J."/>
            <person name="Polz M."/>
        </authorList>
    </citation>
    <scope>NUCLEOTIDE SEQUENCE [LARGE SCALE GENOMIC DNA]</scope>
    <source>
        <strain evidence="2 3">10N.261.46.E4</strain>
    </source>
</reference>
<feature type="coiled-coil region" evidence="1">
    <location>
        <begin position="299"/>
        <end position="395"/>
    </location>
</feature>
<comment type="caution">
    <text evidence="2">The sequence shown here is derived from an EMBL/GenBank/DDBJ whole genome shotgun (WGS) entry which is preliminary data.</text>
</comment>